<protein>
    <submittedName>
        <fullName evidence="1">NUDIX hydrolase</fullName>
    </submittedName>
</protein>
<dbReference type="Proteomes" id="UP000305401">
    <property type="component" value="Unassembled WGS sequence"/>
</dbReference>
<evidence type="ECO:0000313" key="2">
    <source>
        <dbReference type="Proteomes" id="UP000305401"/>
    </source>
</evidence>
<comment type="caution">
    <text evidence="1">The sequence shown here is derived from an EMBL/GenBank/DDBJ whole genome shotgun (WGS) entry which is preliminary data.</text>
</comment>
<gene>
    <name evidence="1" type="ORF">E5990_09095</name>
</gene>
<accession>A0AC61S3N9</accession>
<dbReference type="EMBL" id="SSTG01000136">
    <property type="protein sequence ID" value="THG45307.1"/>
    <property type="molecule type" value="Genomic_DNA"/>
</dbReference>
<name>A0AC61S3N9_9BACT</name>
<reference evidence="1" key="1">
    <citation type="submission" date="2019-04" db="EMBL/GenBank/DDBJ databases">
        <title>Microbes associate with the intestines of laboratory mice.</title>
        <authorList>
            <person name="Navarre W."/>
            <person name="Wong E."/>
            <person name="Huang K.C."/>
            <person name="Tropini C."/>
            <person name="Ng K."/>
            <person name="Yu B."/>
        </authorList>
    </citation>
    <scope>NUCLEOTIDE SEQUENCE</scope>
    <source>
        <strain evidence="1">NM86_A22</strain>
    </source>
</reference>
<evidence type="ECO:0000313" key="1">
    <source>
        <dbReference type="EMBL" id="THG45307.1"/>
    </source>
</evidence>
<organism evidence="1 2">
    <name type="scientific">Muribaculum caecicola</name>
    <dbReference type="NCBI Taxonomy" id="3038144"/>
    <lineage>
        <taxon>Bacteria</taxon>
        <taxon>Pseudomonadati</taxon>
        <taxon>Bacteroidota</taxon>
        <taxon>Bacteroidia</taxon>
        <taxon>Bacteroidales</taxon>
        <taxon>Muribaculaceae</taxon>
        <taxon>Muribaculum</taxon>
    </lineage>
</organism>
<proteinExistence type="predicted"/>
<keyword evidence="1" id="KW-0378">Hydrolase</keyword>
<sequence length="185" mass="20855">MEKWKVLDSVYLVQRPWLTARRDTVELPNGVVNDEYYVLEYPTWVNVIAITEGGEFVMVEQYRHGLGGIFTELVAGVAEKGESPLDAARRELLEETGYGGGEWELNTVVSANPGSQNNLSYSFIARGVRPVTVQHLDETEDVLVRLVAEKDVFQMLVNDEVKQSLMAAPLWKYFCLKNKASNIVD</sequence>
<keyword evidence="2" id="KW-1185">Reference proteome</keyword>